<dbReference type="AlphaFoldDB" id="A0A7D9HMF1"/>
<name>A0A7D9HMF1_PARCT</name>
<protein>
    <submittedName>
        <fullName evidence="1">Uncharacterized protein</fullName>
    </submittedName>
</protein>
<sequence length="281" mass="28544">MTIAVLLLSLWAITATKAGPIAAPAAPAAPVVPAPPAPPAAPATPATTPAATKAPVVAPADLVASKYKVSFKLANVKYDEGLLSYDSAVYQAYAGKIEKAIMNLYADDNAYREMKMIGFRNESGVIADITLRFGNDSKNLVSLDSMVKLGALGTLPVDPASLKAEKDESVPPMAMGYGCGQPCGVQQQSPCCGGSSSFMQPPMMGQQQYGAPMPPMGGLPGMPMPGMPMAGPQMPFPPTGQGMQMGGAGQCPGQCPGSCAPSCQQSCCGGGAGQVSPPMMG</sequence>
<dbReference type="OrthoDB" id="5989542at2759"/>
<dbReference type="Pfam" id="PF01390">
    <property type="entry name" value="SEA"/>
    <property type="match status" value="1"/>
</dbReference>
<dbReference type="InterPro" id="IPR000082">
    <property type="entry name" value="SEA_dom"/>
</dbReference>
<dbReference type="EMBL" id="CACRXK020001333">
    <property type="protein sequence ID" value="CAB3988499.1"/>
    <property type="molecule type" value="Genomic_DNA"/>
</dbReference>
<dbReference type="PROSITE" id="PS50024">
    <property type="entry name" value="SEA"/>
    <property type="match status" value="1"/>
</dbReference>
<reference evidence="1" key="1">
    <citation type="submission" date="2020-04" db="EMBL/GenBank/DDBJ databases">
        <authorList>
            <person name="Alioto T."/>
            <person name="Alioto T."/>
            <person name="Gomez Garrido J."/>
        </authorList>
    </citation>
    <scope>NUCLEOTIDE SEQUENCE</scope>
    <source>
        <strain evidence="1">A484AB</strain>
    </source>
</reference>
<evidence type="ECO:0000313" key="1">
    <source>
        <dbReference type="EMBL" id="CAB3988499.1"/>
    </source>
</evidence>
<organism evidence="1 2">
    <name type="scientific">Paramuricea clavata</name>
    <name type="common">Red gorgonian</name>
    <name type="synonym">Violescent sea-whip</name>
    <dbReference type="NCBI Taxonomy" id="317549"/>
    <lineage>
        <taxon>Eukaryota</taxon>
        <taxon>Metazoa</taxon>
        <taxon>Cnidaria</taxon>
        <taxon>Anthozoa</taxon>
        <taxon>Octocorallia</taxon>
        <taxon>Malacalcyonacea</taxon>
        <taxon>Plexauridae</taxon>
        <taxon>Paramuricea</taxon>
    </lineage>
</organism>
<dbReference type="Proteomes" id="UP001152795">
    <property type="component" value="Unassembled WGS sequence"/>
</dbReference>
<keyword evidence="2" id="KW-1185">Reference proteome</keyword>
<dbReference type="Gene3D" id="3.30.70.960">
    <property type="entry name" value="SEA domain"/>
    <property type="match status" value="1"/>
</dbReference>
<evidence type="ECO:0000313" key="2">
    <source>
        <dbReference type="Proteomes" id="UP001152795"/>
    </source>
</evidence>
<comment type="caution">
    <text evidence="1">The sequence shown here is derived from an EMBL/GenBank/DDBJ whole genome shotgun (WGS) entry which is preliminary data.</text>
</comment>
<proteinExistence type="predicted"/>
<gene>
    <name evidence="1" type="ORF">PACLA_8A040310</name>
</gene>
<dbReference type="SUPFAM" id="SSF82671">
    <property type="entry name" value="SEA domain"/>
    <property type="match status" value="1"/>
</dbReference>
<accession>A0A7D9HMF1</accession>
<dbReference type="InterPro" id="IPR036364">
    <property type="entry name" value="SEA_dom_sf"/>
</dbReference>